<protein>
    <submittedName>
        <fullName evidence="1">Uncharacterized protein</fullName>
    </submittedName>
</protein>
<evidence type="ECO:0000313" key="2">
    <source>
        <dbReference type="Proteomes" id="UP000528734"/>
    </source>
</evidence>
<sequence>MQGLPDRIQYAPREGATYEAPIDVLIPALMRLRKCEDSLKTLVLVDSLPDIILPALAWAASSKRYIPPIAVQTLVKYCGQEYLKRCLGKQRARELSERYAKAEILSGL</sequence>
<accession>A0A7Y4H1S5</accession>
<reference evidence="1 2" key="1">
    <citation type="submission" date="2020-03" db="EMBL/GenBank/DDBJ databases">
        <title>Bradyrhizobium diversity isolated from nodules of Muelleranthus trifoliolatus.</title>
        <authorList>
            <person name="Klepa M."/>
            <person name="Helene L."/>
            <person name="Hungria M."/>
        </authorList>
    </citation>
    <scope>NUCLEOTIDE SEQUENCE [LARGE SCALE GENOMIC DNA]</scope>
    <source>
        <strain evidence="1 2">WSM 1744</strain>
    </source>
</reference>
<organism evidence="1 2">
    <name type="scientific">Bradyrhizobium archetypum</name>
    <dbReference type="NCBI Taxonomy" id="2721160"/>
    <lineage>
        <taxon>Bacteria</taxon>
        <taxon>Pseudomonadati</taxon>
        <taxon>Pseudomonadota</taxon>
        <taxon>Alphaproteobacteria</taxon>
        <taxon>Hyphomicrobiales</taxon>
        <taxon>Nitrobacteraceae</taxon>
        <taxon>Bradyrhizobium</taxon>
    </lineage>
</organism>
<dbReference type="EMBL" id="JAAVLW010000002">
    <property type="protein sequence ID" value="NOJ46045.1"/>
    <property type="molecule type" value="Genomic_DNA"/>
</dbReference>
<comment type="caution">
    <text evidence="1">The sequence shown here is derived from an EMBL/GenBank/DDBJ whole genome shotgun (WGS) entry which is preliminary data.</text>
</comment>
<keyword evidence="2" id="KW-1185">Reference proteome</keyword>
<dbReference type="RefSeq" id="WP_171708919.1">
    <property type="nucleotide sequence ID" value="NZ_JAAVLW010000002.1"/>
</dbReference>
<gene>
    <name evidence="1" type="ORF">HCN50_07260</name>
</gene>
<name>A0A7Y4H1S5_9BRAD</name>
<dbReference type="AlphaFoldDB" id="A0A7Y4H1S5"/>
<evidence type="ECO:0000313" key="1">
    <source>
        <dbReference type="EMBL" id="NOJ46045.1"/>
    </source>
</evidence>
<dbReference type="Proteomes" id="UP000528734">
    <property type="component" value="Unassembled WGS sequence"/>
</dbReference>
<proteinExistence type="predicted"/>